<reference evidence="4 5" key="1">
    <citation type="submission" date="2018-07" db="EMBL/GenBank/DDBJ databases">
        <title>Genome sequencing of oomycete isolates from Chile give support for New Zealand origin for Phytophthora kernoviae and make available the first Nothophytophthora sp. genome.</title>
        <authorList>
            <person name="Studholme D.J."/>
            <person name="Sanfuentes E."/>
            <person name="Panda P."/>
            <person name="Hill R."/>
            <person name="Sambles C."/>
            <person name="Grant M."/>
            <person name="Williams N.M."/>
            <person name="Mcdougal R.L."/>
        </authorList>
    </citation>
    <scope>NUCLEOTIDE SEQUENCE [LARGE SCALE GENOMIC DNA]</scope>
    <source>
        <strain evidence="3">Chile6</strain>
        <strain evidence="2">Chile7</strain>
    </source>
</reference>
<comment type="caution">
    <text evidence="3">The sequence shown here is derived from an EMBL/GenBank/DDBJ whole genome shotgun (WGS) entry which is preliminary data.</text>
</comment>
<dbReference type="PANTHER" id="PTHR31691:SF1">
    <property type="entry name" value="ROTATIN"/>
    <property type="match status" value="1"/>
</dbReference>
<dbReference type="AlphaFoldDB" id="A0A3F2RYN3"/>
<dbReference type="EMBL" id="MBAD02001423">
    <property type="protein sequence ID" value="RLN54851.1"/>
    <property type="molecule type" value="Genomic_DNA"/>
</dbReference>
<sequence length="270" mass="30829">MEDAGRLDALVLKLRHPLPKIRLRALRSLLFKLRERLIHWRELEPLQSSVIPSLLTSLKDPTLELSALHVLQLLAQSGSTILLSSLQHFGAAQSLQRAANGNQELQETYEKLLRQIYVTRLVSTVEQELEQIERNADEIDEVEAAAAAEVEMTTATVLNARRTPKVAELEARGWRFAYVTLTTVDEQHLFEFEVKLQLRTETEEIVAACATFRNDLLRNFPAEVFLQRPAVLQQVDTAWNEFLMKQMVLKALLKLMVMKESLSPDDYGKL</sequence>
<evidence type="ECO:0000313" key="2">
    <source>
        <dbReference type="EMBL" id="RLN54851.1"/>
    </source>
</evidence>
<dbReference type="OrthoDB" id="129451at2759"/>
<accession>A0A3F2RYN3</accession>
<keyword evidence="1" id="KW-0175">Coiled coil</keyword>
<evidence type="ECO:0000256" key="1">
    <source>
        <dbReference type="SAM" id="Coils"/>
    </source>
</evidence>
<evidence type="ECO:0000313" key="4">
    <source>
        <dbReference type="Proteomes" id="UP000277300"/>
    </source>
</evidence>
<name>A0A3F2RYN3_9STRA</name>
<dbReference type="PANTHER" id="PTHR31691">
    <property type="entry name" value="ROTATIN"/>
    <property type="match status" value="1"/>
</dbReference>
<evidence type="ECO:0000313" key="3">
    <source>
        <dbReference type="EMBL" id="RLN66813.1"/>
    </source>
</evidence>
<evidence type="ECO:0000313" key="5">
    <source>
        <dbReference type="Proteomes" id="UP000284657"/>
    </source>
</evidence>
<dbReference type="GO" id="GO:0005813">
    <property type="term" value="C:centrosome"/>
    <property type="evidence" value="ECO:0007669"/>
    <property type="project" value="InterPro"/>
</dbReference>
<dbReference type="Proteomes" id="UP000277300">
    <property type="component" value="Unassembled WGS sequence"/>
</dbReference>
<organism evidence="3 4">
    <name type="scientific">Phytophthora kernoviae</name>
    <dbReference type="NCBI Taxonomy" id="325452"/>
    <lineage>
        <taxon>Eukaryota</taxon>
        <taxon>Sar</taxon>
        <taxon>Stramenopiles</taxon>
        <taxon>Oomycota</taxon>
        <taxon>Peronosporomycetes</taxon>
        <taxon>Peronosporales</taxon>
        <taxon>Peronosporaceae</taxon>
        <taxon>Phytophthora</taxon>
    </lineage>
</organism>
<feature type="coiled-coil region" evidence="1">
    <location>
        <begin position="95"/>
        <end position="149"/>
    </location>
</feature>
<dbReference type="EMBL" id="MBDO02000031">
    <property type="protein sequence ID" value="RLN66813.1"/>
    <property type="molecule type" value="Genomic_DNA"/>
</dbReference>
<dbReference type="GO" id="GO:0044782">
    <property type="term" value="P:cilium organization"/>
    <property type="evidence" value="ECO:0007669"/>
    <property type="project" value="InterPro"/>
</dbReference>
<proteinExistence type="predicted"/>
<gene>
    <name evidence="2" type="ORF">BBJ29_002478</name>
    <name evidence="3" type="ORF">BBP00_00001996</name>
</gene>
<dbReference type="Proteomes" id="UP000284657">
    <property type="component" value="Unassembled WGS sequence"/>
</dbReference>
<dbReference type="GO" id="GO:0036064">
    <property type="term" value="C:ciliary basal body"/>
    <property type="evidence" value="ECO:0007669"/>
    <property type="project" value="InterPro"/>
</dbReference>
<protein>
    <submittedName>
        <fullName evidence="3">Uncharacterized protein</fullName>
    </submittedName>
</protein>
<dbReference type="InterPro" id="IPR030791">
    <property type="entry name" value="Rotatin"/>
</dbReference>